<sequence length="190" mass="21086">MAEALEQISAQENNGLNSYLLPIFAGLMHSSVRKLSWVIDIREVRPHDKAEWLQLWQGYTRFYGSPQPEEVTECTWQRMLDVNSSVLGRVAVVDDAVVGFAICVLHEGTWVTTPICYLEDLFVDPAFRGQGIARTMIKSLLSEGRTKAGRGCTGIRAVIIPPVICMMSLPRLTITYATGSRLSPEAVRGC</sequence>
<reference evidence="4 5" key="1">
    <citation type="submission" date="2018-06" db="EMBL/GenBank/DDBJ databases">
        <authorList>
            <consortium name="Pathogen Informatics"/>
            <person name="Doyle S."/>
        </authorList>
    </citation>
    <scope>NUCLEOTIDE SEQUENCE [LARGE SCALE GENOMIC DNA]</scope>
    <source>
        <strain evidence="4 5">NCTC9637</strain>
    </source>
</reference>
<evidence type="ECO:0000313" key="5">
    <source>
        <dbReference type="Proteomes" id="UP000255099"/>
    </source>
</evidence>
<name>A0A377W1B0_KLEPN</name>
<keyword evidence="2" id="KW-0012">Acyltransferase</keyword>
<dbReference type="PANTHER" id="PTHR10545">
    <property type="entry name" value="DIAMINE N-ACETYLTRANSFERASE"/>
    <property type="match status" value="1"/>
</dbReference>
<evidence type="ECO:0000313" key="4">
    <source>
        <dbReference type="EMBL" id="STT48706.1"/>
    </source>
</evidence>
<gene>
    <name evidence="4" type="ORF">NCTC9637_03653</name>
</gene>
<dbReference type="Gene3D" id="3.40.630.30">
    <property type="match status" value="1"/>
</dbReference>
<dbReference type="InterPro" id="IPR016181">
    <property type="entry name" value="Acyl_CoA_acyltransferase"/>
</dbReference>
<evidence type="ECO:0000259" key="3">
    <source>
        <dbReference type="PROSITE" id="PS51186"/>
    </source>
</evidence>
<dbReference type="AlphaFoldDB" id="A0A377W1B0"/>
<accession>A0A377W1B0</accession>
<evidence type="ECO:0000256" key="1">
    <source>
        <dbReference type="ARBA" id="ARBA00022679"/>
    </source>
</evidence>
<dbReference type="SUPFAM" id="SSF55729">
    <property type="entry name" value="Acyl-CoA N-acyltransferases (Nat)"/>
    <property type="match status" value="1"/>
</dbReference>
<dbReference type="PANTHER" id="PTHR10545:SF42">
    <property type="entry name" value="ACETYLTRANSFERASE"/>
    <property type="match status" value="1"/>
</dbReference>
<organism evidence="4 5">
    <name type="scientific">Klebsiella pneumoniae</name>
    <dbReference type="NCBI Taxonomy" id="573"/>
    <lineage>
        <taxon>Bacteria</taxon>
        <taxon>Pseudomonadati</taxon>
        <taxon>Pseudomonadota</taxon>
        <taxon>Gammaproteobacteria</taxon>
        <taxon>Enterobacterales</taxon>
        <taxon>Enterobacteriaceae</taxon>
        <taxon>Klebsiella/Raoultella group</taxon>
        <taxon>Klebsiella</taxon>
        <taxon>Klebsiella pneumoniae complex</taxon>
    </lineage>
</organism>
<proteinExistence type="predicted"/>
<protein>
    <submittedName>
        <fullName evidence="4">N-acetyltransferase GCN5</fullName>
    </submittedName>
</protein>
<dbReference type="InterPro" id="IPR000182">
    <property type="entry name" value="GNAT_dom"/>
</dbReference>
<dbReference type="Pfam" id="PF00583">
    <property type="entry name" value="Acetyltransf_1"/>
    <property type="match status" value="1"/>
</dbReference>
<dbReference type="InterPro" id="IPR051016">
    <property type="entry name" value="Diverse_Substrate_AcTransf"/>
</dbReference>
<dbReference type="EMBL" id="UGLB01000003">
    <property type="protein sequence ID" value="STT48706.1"/>
    <property type="molecule type" value="Genomic_DNA"/>
</dbReference>
<evidence type="ECO:0000256" key="2">
    <source>
        <dbReference type="ARBA" id="ARBA00023315"/>
    </source>
</evidence>
<dbReference type="CDD" id="cd04301">
    <property type="entry name" value="NAT_SF"/>
    <property type="match status" value="1"/>
</dbReference>
<dbReference type="GO" id="GO:0008080">
    <property type="term" value="F:N-acetyltransferase activity"/>
    <property type="evidence" value="ECO:0007669"/>
    <property type="project" value="TreeGrafter"/>
</dbReference>
<keyword evidence="1 4" id="KW-0808">Transferase</keyword>
<dbReference type="PROSITE" id="PS51186">
    <property type="entry name" value="GNAT"/>
    <property type="match status" value="1"/>
</dbReference>
<feature type="domain" description="N-acetyltransferase" evidence="3">
    <location>
        <begin position="39"/>
        <end position="190"/>
    </location>
</feature>
<dbReference type="Proteomes" id="UP000255099">
    <property type="component" value="Unassembled WGS sequence"/>
</dbReference>